<sequence length="83" mass="9453">MCPFLSEGNGISTNGDNTISSFQSTEFLEIYEYVDSNFGWTTHIDDLCEKLSNSFLAISRIVIIVPRNCVMNEYFSLVYSHLN</sequence>
<gene>
    <name evidence="1" type="ORF">WA026_005439</name>
</gene>
<organism evidence="1 2">
    <name type="scientific">Henosepilachna vigintioctopunctata</name>
    <dbReference type="NCBI Taxonomy" id="420089"/>
    <lineage>
        <taxon>Eukaryota</taxon>
        <taxon>Metazoa</taxon>
        <taxon>Ecdysozoa</taxon>
        <taxon>Arthropoda</taxon>
        <taxon>Hexapoda</taxon>
        <taxon>Insecta</taxon>
        <taxon>Pterygota</taxon>
        <taxon>Neoptera</taxon>
        <taxon>Endopterygota</taxon>
        <taxon>Coleoptera</taxon>
        <taxon>Polyphaga</taxon>
        <taxon>Cucujiformia</taxon>
        <taxon>Coccinelloidea</taxon>
        <taxon>Coccinellidae</taxon>
        <taxon>Epilachninae</taxon>
        <taxon>Epilachnini</taxon>
        <taxon>Henosepilachna</taxon>
    </lineage>
</organism>
<evidence type="ECO:0000313" key="1">
    <source>
        <dbReference type="EMBL" id="KAK9874608.1"/>
    </source>
</evidence>
<dbReference type="AlphaFoldDB" id="A0AAW1U1N9"/>
<accession>A0AAW1U1N9</accession>
<dbReference type="EMBL" id="JARQZJ010000032">
    <property type="protein sequence ID" value="KAK9874608.1"/>
    <property type="molecule type" value="Genomic_DNA"/>
</dbReference>
<name>A0AAW1U1N9_9CUCU</name>
<evidence type="ECO:0000313" key="2">
    <source>
        <dbReference type="Proteomes" id="UP001431783"/>
    </source>
</evidence>
<keyword evidence="2" id="KW-1185">Reference proteome</keyword>
<dbReference type="Proteomes" id="UP001431783">
    <property type="component" value="Unassembled WGS sequence"/>
</dbReference>
<protein>
    <submittedName>
        <fullName evidence="1">Uncharacterized protein</fullName>
    </submittedName>
</protein>
<comment type="caution">
    <text evidence="1">The sequence shown here is derived from an EMBL/GenBank/DDBJ whole genome shotgun (WGS) entry which is preliminary data.</text>
</comment>
<proteinExistence type="predicted"/>
<reference evidence="1 2" key="1">
    <citation type="submission" date="2023-03" db="EMBL/GenBank/DDBJ databases">
        <title>Genome insight into feeding habits of ladybird beetles.</title>
        <authorList>
            <person name="Li H.-S."/>
            <person name="Huang Y.-H."/>
            <person name="Pang H."/>
        </authorList>
    </citation>
    <scope>NUCLEOTIDE SEQUENCE [LARGE SCALE GENOMIC DNA]</scope>
    <source>
        <strain evidence="1">SYSU_2023b</strain>
        <tissue evidence="1">Whole body</tissue>
    </source>
</reference>